<proteinExistence type="inferred from homology"/>
<dbReference type="VEuPathDB" id="ToxoDB:ETH_00009595"/>
<dbReference type="GO" id="GO:0030286">
    <property type="term" value="C:dynein complex"/>
    <property type="evidence" value="ECO:0007669"/>
    <property type="project" value="InterPro"/>
</dbReference>
<dbReference type="EMBL" id="HG673821">
    <property type="protein sequence ID" value="CDJ38236.1"/>
    <property type="molecule type" value="Genomic_DNA"/>
</dbReference>
<dbReference type="GO" id="GO:0051959">
    <property type="term" value="F:dynein light intermediate chain binding"/>
    <property type="evidence" value="ECO:0007669"/>
    <property type="project" value="InterPro"/>
</dbReference>
<feature type="repeat" description="Filamin" evidence="2">
    <location>
        <begin position="26"/>
        <end position="83"/>
    </location>
</feature>
<dbReference type="Gene3D" id="3.20.180.20">
    <property type="entry name" value="Dynein heavy chain, N-terminal domain 2"/>
    <property type="match status" value="1"/>
</dbReference>
<dbReference type="VEuPathDB" id="ToxoDB:ETH2_1311200"/>
<comment type="similarity">
    <text evidence="1">Belongs to the dynein heavy chain family.</text>
</comment>
<dbReference type="GO" id="GO:0045505">
    <property type="term" value="F:dynein intermediate chain binding"/>
    <property type="evidence" value="ECO:0007669"/>
    <property type="project" value="InterPro"/>
</dbReference>
<dbReference type="RefSeq" id="XP_013229074.1">
    <property type="nucleotide sequence ID" value="XM_013373620.1"/>
</dbReference>
<dbReference type="OMA" id="MLECARF"/>
<evidence type="ECO:0000256" key="4">
    <source>
        <dbReference type="SAM" id="MobiDB-lite"/>
    </source>
</evidence>
<evidence type="ECO:0000259" key="5">
    <source>
        <dbReference type="Pfam" id="PF08393"/>
    </source>
</evidence>
<dbReference type="InterPro" id="IPR017868">
    <property type="entry name" value="Filamin/ABP280_repeat-like"/>
</dbReference>
<dbReference type="FunFam" id="1.20.140.100:FF:000001">
    <property type="entry name" value="dynein heavy chain 17, axonemal"/>
    <property type="match status" value="1"/>
</dbReference>
<dbReference type="OrthoDB" id="424310at2759"/>
<dbReference type="Gene3D" id="1.20.140.100">
    <property type="entry name" value="Dynein heavy chain, N-terminal domain 2"/>
    <property type="match status" value="1"/>
</dbReference>
<dbReference type="AlphaFoldDB" id="U6KN25"/>
<gene>
    <name evidence="6" type="ORF">ETH_00009595</name>
</gene>
<dbReference type="PANTHER" id="PTHR45703:SF8">
    <property type="entry name" value="DYNEINS HEAVY CHAIN"/>
    <property type="match status" value="1"/>
</dbReference>
<keyword evidence="3" id="KW-0175">Coiled coil</keyword>
<feature type="domain" description="Dynein heavy chain linker" evidence="5">
    <location>
        <begin position="284"/>
        <end position="693"/>
    </location>
</feature>
<dbReference type="Gene3D" id="2.60.40.10">
    <property type="entry name" value="Immunoglobulins"/>
    <property type="match status" value="1"/>
</dbReference>
<evidence type="ECO:0000256" key="2">
    <source>
        <dbReference type="PROSITE-ProRule" id="PRU00087"/>
    </source>
</evidence>
<dbReference type="Gene3D" id="1.10.287.2620">
    <property type="match status" value="1"/>
</dbReference>
<dbReference type="Gene3D" id="1.20.58.1120">
    <property type="match status" value="1"/>
</dbReference>
<evidence type="ECO:0000256" key="1">
    <source>
        <dbReference type="ARBA" id="ARBA00008887"/>
    </source>
</evidence>
<feature type="region of interest" description="Disordered" evidence="4">
    <location>
        <begin position="1"/>
        <end position="29"/>
    </location>
</feature>
<dbReference type="GeneID" id="25251115"/>
<dbReference type="InterPro" id="IPR042222">
    <property type="entry name" value="Dynein_2_N"/>
</dbReference>
<dbReference type="InterPro" id="IPR026983">
    <property type="entry name" value="DHC"/>
</dbReference>
<dbReference type="InterPro" id="IPR042228">
    <property type="entry name" value="Dynein_linker_3"/>
</dbReference>
<feature type="coiled-coil region" evidence="3">
    <location>
        <begin position="147"/>
        <end position="205"/>
    </location>
</feature>
<organism evidence="6 7">
    <name type="scientific">Eimeria tenella</name>
    <name type="common">Coccidian parasite</name>
    <dbReference type="NCBI Taxonomy" id="5802"/>
    <lineage>
        <taxon>Eukaryota</taxon>
        <taxon>Sar</taxon>
        <taxon>Alveolata</taxon>
        <taxon>Apicomplexa</taxon>
        <taxon>Conoidasida</taxon>
        <taxon>Coccidia</taxon>
        <taxon>Eucoccidiorida</taxon>
        <taxon>Eimeriorina</taxon>
        <taxon>Eimeriidae</taxon>
        <taxon>Eimeria</taxon>
    </lineage>
</organism>
<evidence type="ECO:0000313" key="6">
    <source>
        <dbReference type="EMBL" id="CDJ38236.1"/>
    </source>
</evidence>
<reference evidence="6" key="1">
    <citation type="submission" date="2013-10" db="EMBL/GenBank/DDBJ databases">
        <title>Genomic analysis of the causative agents of coccidiosis in chickens.</title>
        <authorList>
            <person name="Reid A.J."/>
            <person name="Blake D."/>
            <person name="Billington K."/>
            <person name="Browne H."/>
            <person name="Dunn M."/>
            <person name="Hung S."/>
            <person name="Kawahara F."/>
            <person name="Miranda-Saavedra D."/>
            <person name="Mourier T."/>
            <person name="Nagra H."/>
            <person name="Otto T.D."/>
            <person name="Rawlings N."/>
            <person name="Sanchez A."/>
            <person name="Sanders M."/>
            <person name="Subramaniam C."/>
            <person name="Tay Y."/>
            <person name="Dear P."/>
            <person name="Doerig C."/>
            <person name="Gruber A."/>
            <person name="Parkinson J."/>
            <person name="Shirley M."/>
            <person name="Wan K.L."/>
            <person name="Berriman M."/>
            <person name="Tomley F."/>
            <person name="Pain A."/>
        </authorList>
    </citation>
    <scope>NUCLEOTIDE SEQUENCE [LARGE SCALE GENOMIC DNA]</scope>
    <source>
        <strain evidence="6">Houghton</strain>
    </source>
</reference>
<evidence type="ECO:0000313" key="7">
    <source>
        <dbReference type="Proteomes" id="UP000030747"/>
    </source>
</evidence>
<dbReference type="InterPro" id="IPR014756">
    <property type="entry name" value="Ig_E-set"/>
</dbReference>
<protein>
    <submittedName>
        <fullName evidence="6">Kl-5 beta dynein heavy chain, related</fullName>
    </submittedName>
</protein>
<keyword evidence="7" id="KW-1185">Reference proteome</keyword>
<sequence>MLECARFQQQQPPPEDSDQEDVEEKPTEDPVLLPVTIKDFENGTYLVTYTAPAPGRVSVGVLLDAQDGNPPQEIRGSPYVATFVEKPRPRANEFAGPTVTTFIANTMNALEKFCLRTELGLQATVKADDRRSLLDVRQHIKNVGLLKAEHELDFEVLRVALQKLQELGANVDSSNRALKKICEKRAALEAAAEKREREMTNVFEEEAAKTKKAIEELDSSVCALRQTLTGECFYSFATSPADARTRITDISEQTNELVRTLEALEVPASSFDFPELLKGTRQTLSAVEEELRNVAKFWNVAESMLLQVEGYRELLWENVDGVEIEIALKAMQKSLQRDVKMDKKSDAYQGLAATLRTWIQLAPLIAELREPYMRKRHWNELISLAHASLEISTETKLSEIESLDLLALQATVEEITDKAKQEEAIEKNLILLTKTWDSAVFVLTPARQPDVNVLSLSEECSELLEEQQMIVQNMMSSKFFATFEIEITKWQKSLATIGEITQILREVERSWTFLENLFLCSEEVKRELPAEAERFVAIDAKMKELLRQGETYSKIKDFCVMPEISTQLDELQKQLSMCEKALNEFMDSKRKTFPRFFFVSSVDLLDILSHGNDPPAVMVHMPKIFQAIQQFDCRDPQPTDKDKSRPVATGITSCVGIEQLALPEEMTFVGKVESYLEDCIAMMRKTVRYYLKKSFAGRSAAATKNDWIKADPAAQATLLVNMASWVMNVENAFAQMQNPTAMQQCMKKHVEELTSAIRLVQGPLTPELRQKIMCIITIDTHGRDIIQRLLDEHATSVDCFQWQSQLKYFWDVKTVSQHN</sequence>
<name>U6KN25_EIMTE</name>
<evidence type="ECO:0000256" key="3">
    <source>
        <dbReference type="SAM" id="Coils"/>
    </source>
</evidence>
<dbReference type="PANTHER" id="PTHR45703">
    <property type="entry name" value="DYNEIN HEAVY CHAIN"/>
    <property type="match status" value="1"/>
</dbReference>
<dbReference type="PROSITE" id="PS50194">
    <property type="entry name" value="FILAMIN_REPEAT"/>
    <property type="match status" value="1"/>
</dbReference>
<dbReference type="GO" id="GO:0007018">
    <property type="term" value="P:microtubule-based movement"/>
    <property type="evidence" value="ECO:0007669"/>
    <property type="project" value="InterPro"/>
</dbReference>
<dbReference type="InterPro" id="IPR013783">
    <property type="entry name" value="Ig-like_fold"/>
</dbReference>
<accession>U6KN25</accession>
<reference evidence="6" key="2">
    <citation type="submission" date="2013-10" db="EMBL/GenBank/DDBJ databases">
        <authorList>
            <person name="Aslett M."/>
        </authorList>
    </citation>
    <scope>NUCLEOTIDE SEQUENCE [LARGE SCALE GENOMIC DNA]</scope>
    <source>
        <strain evidence="6">Houghton</strain>
    </source>
</reference>
<dbReference type="SUPFAM" id="SSF81296">
    <property type="entry name" value="E set domains"/>
    <property type="match status" value="1"/>
</dbReference>
<dbReference type="InterPro" id="IPR013602">
    <property type="entry name" value="Dynein_heavy_linker"/>
</dbReference>
<dbReference type="Pfam" id="PF08393">
    <property type="entry name" value="DHC_N2"/>
    <property type="match status" value="1"/>
</dbReference>
<dbReference type="Proteomes" id="UP000030747">
    <property type="component" value="Unassembled WGS sequence"/>
</dbReference>